<dbReference type="PANTHER" id="PTHR43163:SF6">
    <property type="entry name" value="DIPEPTIDE TRANSPORT SYSTEM PERMEASE PROTEIN DPPB-RELATED"/>
    <property type="match status" value="1"/>
</dbReference>
<evidence type="ECO:0000313" key="10">
    <source>
        <dbReference type="Proteomes" id="UP000011747"/>
    </source>
</evidence>
<feature type="transmembrane region" description="Helical" evidence="7">
    <location>
        <begin position="9"/>
        <end position="27"/>
    </location>
</feature>
<dbReference type="PATRIC" id="fig|665952.3.peg.1370"/>
<dbReference type="HOGENOM" id="CLU_036879_1_2_9"/>
<evidence type="ECO:0000313" key="9">
    <source>
        <dbReference type="EMBL" id="EHL78508.1"/>
    </source>
</evidence>
<dbReference type="EMBL" id="ACWF01000068">
    <property type="protein sequence ID" value="EHL78508.1"/>
    <property type="molecule type" value="Genomic_DNA"/>
</dbReference>
<keyword evidence="5 7" id="KW-1133">Transmembrane helix</keyword>
<keyword evidence="3" id="KW-1003">Cell membrane</keyword>
<evidence type="ECO:0000256" key="1">
    <source>
        <dbReference type="ARBA" id="ARBA00004651"/>
    </source>
</evidence>
<dbReference type="CDD" id="cd06261">
    <property type="entry name" value="TM_PBP2"/>
    <property type="match status" value="1"/>
</dbReference>
<dbReference type="InterPro" id="IPR045621">
    <property type="entry name" value="BPD_transp_1_N"/>
</dbReference>
<feature type="transmembrane region" description="Helical" evidence="7">
    <location>
        <begin position="133"/>
        <end position="153"/>
    </location>
</feature>
<evidence type="ECO:0000256" key="3">
    <source>
        <dbReference type="ARBA" id="ARBA00022475"/>
    </source>
</evidence>
<protein>
    <recommendedName>
        <fullName evidence="8">ABC transmembrane type-1 domain-containing protein</fullName>
    </recommendedName>
</protein>
<evidence type="ECO:0000259" key="8">
    <source>
        <dbReference type="PROSITE" id="PS50928"/>
    </source>
</evidence>
<dbReference type="InterPro" id="IPR035906">
    <property type="entry name" value="MetI-like_sf"/>
</dbReference>
<feature type="transmembrane region" description="Helical" evidence="7">
    <location>
        <begin position="226"/>
        <end position="248"/>
    </location>
</feature>
<dbReference type="Proteomes" id="UP000011747">
    <property type="component" value="Unassembled WGS sequence"/>
</dbReference>
<comment type="similarity">
    <text evidence="7">Belongs to the binding-protein-dependent transport system permease family.</text>
</comment>
<keyword evidence="4 7" id="KW-0812">Transmembrane</keyword>
<dbReference type="SUPFAM" id="SSF161098">
    <property type="entry name" value="MetI-like"/>
    <property type="match status" value="1"/>
</dbReference>
<dbReference type="PANTHER" id="PTHR43163">
    <property type="entry name" value="DIPEPTIDE TRANSPORT SYSTEM PERMEASE PROTEIN DPPB-RELATED"/>
    <property type="match status" value="1"/>
</dbReference>
<feature type="transmembrane region" description="Helical" evidence="7">
    <location>
        <begin position="98"/>
        <end position="121"/>
    </location>
</feature>
<accession>G9QK46</accession>
<evidence type="ECO:0000256" key="2">
    <source>
        <dbReference type="ARBA" id="ARBA00022448"/>
    </source>
</evidence>
<dbReference type="InterPro" id="IPR000515">
    <property type="entry name" value="MetI-like"/>
</dbReference>
<name>G9QK46_9BACI</name>
<dbReference type="Pfam" id="PF19300">
    <property type="entry name" value="BPD_transp_1_N"/>
    <property type="match status" value="1"/>
</dbReference>
<evidence type="ECO:0000256" key="6">
    <source>
        <dbReference type="ARBA" id="ARBA00023136"/>
    </source>
</evidence>
<dbReference type="AlphaFoldDB" id="G9QK46"/>
<comment type="caution">
    <text evidence="9">The sequence shown here is derived from an EMBL/GenBank/DDBJ whole genome shotgun (WGS) entry which is preliminary data.</text>
</comment>
<dbReference type="GO" id="GO:0005886">
    <property type="term" value="C:plasma membrane"/>
    <property type="evidence" value="ECO:0007669"/>
    <property type="project" value="UniProtKB-SubCell"/>
</dbReference>
<dbReference type="GeneID" id="87581138"/>
<dbReference type="RefSeq" id="WP_003353683.1">
    <property type="nucleotide sequence ID" value="NZ_JH414748.1"/>
</dbReference>
<reference evidence="9 10" key="1">
    <citation type="submission" date="2011-09" db="EMBL/GenBank/DDBJ databases">
        <title>The Genome Sequence of Bacillus smithii 7_3_47FAA.</title>
        <authorList>
            <consortium name="The Broad Institute Genome Sequencing Platform"/>
            <person name="Earl A."/>
            <person name="Ward D."/>
            <person name="Feldgarden M."/>
            <person name="Gevers D."/>
            <person name="Daigneault M."/>
            <person name="Strauss J."/>
            <person name="Allen-Vercoe E."/>
            <person name="Young S.K."/>
            <person name="Zeng Q."/>
            <person name="Gargeya S."/>
            <person name="Fitzgerald M."/>
            <person name="Haas B."/>
            <person name="Abouelleil A."/>
            <person name="Alvarado L."/>
            <person name="Arachchi H.M."/>
            <person name="Berlin A."/>
            <person name="Brown A."/>
            <person name="Chapman S.B."/>
            <person name="Chen Z."/>
            <person name="Dunbar C."/>
            <person name="Freedman E."/>
            <person name="Gearin G."/>
            <person name="Goldberg J."/>
            <person name="Griggs A."/>
            <person name="Gujja S."/>
            <person name="Heiman D."/>
            <person name="Howarth C."/>
            <person name="Larson L."/>
            <person name="Lui A."/>
            <person name="MacDonald P.J.P."/>
            <person name="Montmayeur A."/>
            <person name="Murphy C."/>
            <person name="Neiman D."/>
            <person name="Pearson M."/>
            <person name="Priest M."/>
            <person name="Roberts A."/>
            <person name="Saif S."/>
            <person name="Shea T."/>
            <person name="Shenoy N."/>
            <person name="Sisk P."/>
            <person name="Stolte C."/>
            <person name="Sykes S."/>
            <person name="Wortman J."/>
            <person name="Nusbaum C."/>
            <person name="Birren B."/>
        </authorList>
    </citation>
    <scope>NUCLEOTIDE SEQUENCE [LARGE SCALE GENOMIC DNA]</scope>
    <source>
        <strain evidence="9 10">7_3_47FAA</strain>
    </source>
</reference>
<organism evidence="9 10">
    <name type="scientific">Bacillus smithii 7_3_47FAA</name>
    <dbReference type="NCBI Taxonomy" id="665952"/>
    <lineage>
        <taxon>Bacteria</taxon>
        <taxon>Bacillati</taxon>
        <taxon>Bacillota</taxon>
        <taxon>Bacilli</taxon>
        <taxon>Bacillales</taxon>
        <taxon>Bacillaceae</taxon>
        <taxon>Bacillus</taxon>
    </lineage>
</organism>
<keyword evidence="6 7" id="KW-0472">Membrane</keyword>
<dbReference type="PROSITE" id="PS50928">
    <property type="entry name" value="ABC_TM1"/>
    <property type="match status" value="1"/>
</dbReference>
<evidence type="ECO:0000256" key="5">
    <source>
        <dbReference type="ARBA" id="ARBA00022989"/>
    </source>
</evidence>
<gene>
    <name evidence="9" type="ORF">HMPREF1015_01585</name>
</gene>
<feature type="domain" description="ABC transmembrane type-1" evidence="8">
    <location>
        <begin position="94"/>
        <end position="295"/>
    </location>
</feature>
<dbReference type="Gene3D" id="1.10.3720.10">
    <property type="entry name" value="MetI-like"/>
    <property type="match status" value="1"/>
</dbReference>
<feature type="transmembrane region" description="Helical" evidence="7">
    <location>
        <begin position="173"/>
        <end position="191"/>
    </location>
</feature>
<proteinExistence type="inferred from homology"/>
<keyword evidence="10" id="KW-1185">Reference proteome</keyword>
<dbReference type="GO" id="GO:0055085">
    <property type="term" value="P:transmembrane transport"/>
    <property type="evidence" value="ECO:0007669"/>
    <property type="project" value="InterPro"/>
</dbReference>
<dbReference type="Pfam" id="PF00528">
    <property type="entry name" value="BPD_transp_1"/>
    <property type="match status" value="1"/>
</dbReference>
<sequence>MLRYTIRRIVYMLVTMFVIATVTFFLMKLLPGSPLHNQEKLSPDQQKIILEKYGLNDPLPVQYVRYMGNLVKGDLGVSFQYNNRPVSTMIAERIGPSAVLGFQAVVFGTIVGILLGIIAALKYNTIVDYGATTIAVLGISIPSFVFAGFLQYFLAVKFPIFPVADWGGFKYTVLPSLALSVPVIATVARFMRTELLEILSSDYIMLARAKGVGKRDIILKHALRNALIPIITLLGPMIVNIITGSLVIENIFGIPGLGDQFVRSIMTNDFGMIMGTTLFYSALFIFMVFVVDILYGVIDPRIRLTGGKKS</sequence>
<evidence type="ECO:0000256" key="4">
    <source>
        <dbReference type="ARBA" id="ARBA00022692"/>
    </source>
</evidence>
<feature type="transmembrane region" description="Helical" evidence="7">
    <location>
        <begin position="278"/>
        <end position="298"/>
    </location>
</feature>
<keyword evidence="2 7" id="KW-0813">Transport</keyword>
<evidence type="ECO:0000256" key="7">
    <source>
        <dbReference type="RuleBase" id="RU363032"/>
    </source>
</evidence>
<dbReference type="NCBIfam" id="NF045471">
    <property type="entry name" value="Opp3B"/>
    <property type="match status" value="1"/>
</dbReference>
<comment type="subcellular location">
    <subcellularLocation>
        <location evidence="1 7">Cell membrane</location>
        <topology evidence="1 7">Multi-pass membrane protein</topology>
    </subcellularLocation>
</comment>